<dbReference type="InterPro" id="IPR045061">
    <property type="entry name" value="FtsZ/CetZ"/>
</dbReference>
<dbReference type="EMBL" id="JBHSZQ010000050">
    <property type="protein sequence ID" value="MFC7127505.1"/>
    <property type="molecule type" value="Genomic_DNA"/>
</dbReference>
<proteinExistence type="inferred from homology"/>
<comment type="subcellular location">
    <subcellularLocation>
        <location evidence="6">Cytoplasm</location>
    </subcellularLocation>
</comment>
<dbReference type="Gene3D" id="3.40.50.1440">
    <property type="entry name" value="Tubulin/FtsZ, GTPase domain"/>
    <property type="match status" value="1"/>
</dbReference>
<dbReference type="Gene3D" id="3.30.1330.20">
    <property type="entry name" value="Tubulin/FtsZ, C-terminal domain"/>
    <property type="match status" value="1"/>
</dbReference>
<evidence type="ECO:0000256" key="4">
    <source>
        <dbReference type="ARBA" id="ARBA00022960"/>
    </source>
</evidence>
<protein>
    <recommendedName>
        <fullName evidence="6">Tubulin-like protein CetZ</fullName>
    </recommendedName>
</protein>
<feature type="domain" description="Tubulin/FtsZ GTPase" evidence="8">
    <location>
        <begin position="2"/>
        <end position="208"/>
    </location>
</feature>
<feature type="binding site" evidence="6">
    <location>
        <begin position="113"/>
        <end position="115"/>
    </location>
    <ligand>
        <name>GTP</name>
        <dbReference type="ChEBI" id="CHEBI:37565"/>
    </ligand>
</feature>
<dbReference type="GO" id="GO:0005525">
    <property type="term" value="F:GTP binding"/>
    <property type="evidence" value="ECO:0007669"/>
    <property type="project" value="UniProtKB-UniRule"/>
</dbReference>
<keyword evidence="3 6" id="KW-0547">Nucleotide-binding</keyword>
<dbReference type="HAMAP" id="MF_01946">
    <property type="entry name" value="CetZ"/>
    <property type="match status" value="1"/>
</dbReference>
<dbReference type="Proteomes" id="UP001596414">
    <property type="component" value="Unassembled WGS sequence"/>
</dbReference>
<evidence type="ECO:0000256" key="6">
    <source>
        <dbReference type="HAMAP-Rule" id="MF_01946"/>
    </source>
</evidence>
<name>A0ABD5X8J1_9EURY</name>
<dbReference type="GO" id="GO:0008360">
    <property type="term" value="P:regulation of cell shape"/>
    <property type="evidence" value="ECO:0007669"/>
    <property type="project" value="UniProtKB-UniRule"/>
</dbReference>
<evidence type="ECO:0000313" key="9">
    <source>
        <dbReference type="EMBL" id="MFC7127505.1"/>
    </source>
</evidence>
<feature type="region of interest" description="Disordered" evidence="7">
    <location>
        <begin position="358"/>
        <end position="378"/>
    </location>
</feature>
<comment type="function">
    <text evidence="6">Involved in cell shape control.</text>
</comment>
<evidence type="ECO:0000313" key="10">
    <source>
        <dbReference type="Proteomes" id="UP001596414"/>
    </source>
</evidence>
<keyword evidence="5 6" id="KW-0342">GTP-binding</keyword>
<organism evidence="9 10">
    <name type="scientific">Halovenus rubra</name>
    <dbReference type="NCBI Taxonomy" id="869890"/>
    <lineage>
        <taxon>Archaea</taxon>
        <taxon>Methanobacteriati</taxon>
        <taxon>Methanobacteriota</taxon>
        <taxon>Stenosarchaea group</taxon>
        <taxon>Halobacteria</taxon>
        <taxon>Halobacteriales</taxon>
        <taxon>Haloarculaceae</taxon>
        <taxon>Halovenus</taxon>
    </lineage>
</organism>
<evidence type="ECO:0000256" key="2">
    <source>
        <dbReference type="ARBA" id="ARBA00022490"/>
    </source>
</evidence>
<accession>A0ABD5X8J1</accession>
<dbReference type="RefSeq" id="WP_267639079.1">
    <property type="nucleotide sequence ID" value="NZ_JAODIY010000048.1"/>
</dbReference>
<reference evidence="9 10" key="1">
    <citation type="journal article" date="2014" name="Int. J. Syst. Evol. Microbiol.">
        <title>Complete genome sequence of Corynebacterium casei LMG S-19264T (=DSM 44701T), isolated from a smear-ripened cheese.</title>
        <authorList>
            <consortium name="US DOE Joint Genome Institute (JGI-PGF)"/>
            <person name="Walter F."/>
            <person name="Albersmeier A."/>
            <person name="Kalinowski J."/>
            <person name="Ruckert C."/>
        </authorList>
    </citation>
    <scope>NUCLEOTIDE SEQUENCE [LARGE SCALE GENOMIC DNA]</scope>
    <source>
        <strain evidence="9 10">CGMCC 4.7215</strain>
    </source>
</reference>
<dbReference type="GO" id="GO:0005737">
    <property type="term" value="C:cytoplasm"/>
    <property type="evidence" value="ECO:0007669"/>
    <property type="project" value="UniProtKB-SubCell"/>
</dbReference>
<dbReference type="Pfam" id="PF00091">
    <property type="entry name" value="Tubulin"/>
    <property type="match status" value="1"/>
</dbReference>
<dbReference type="InterPro" id="IPR048737">
    <property type="entry name" value="CetZ_C"/>
</dbReference>
<dbReference type="CDD" id="cd02202">
    <property type="entry name" value="CetZ_tubulin-like"/>
    <property type="match status" value="1"/>
</dbReference>
<dbReference type="SUPFAM" id="SSF52490">
    <property type="entry name" value="Tubulin nucleotide-binding domain-like"/>
    <property type="match status" value="1"/>
</dbReference>
<dbReference type="InterPro" id="IPR003008">
    <property type="entry name" value="Tubulin_FtsZ_GTPase"/>
</dbReference>
<keyword evidence="2 6" id="KW-0963">Cytoplasm</keyword>
<dbReference type="AlphaFoldDB" id="A0ABD5X8J1"/>
<dbReference type="PANTHER" id="PTHR30314">
    <property type="entry name" value="CELL DIVISION PROTEIN FTSZ-RELATED"/>
    <property type="match status" value="1"/>
</dbReference>
<keyword evidence="4 6" id="KW-0133">Cell shape</keyword>
<evidence type="ECO:0000256" key="5">
    <source>
        <dbReference type="ARBA" id="ARBA00023134"/>
    </source>
</evidence>
<sequence length="378" mass="40503">MKFALVGVGGAGGRIVDRLHEEEAATGRSFSNGSLLAFDTDRSAFEGMDHIPLDRHILVGDTHPDIRGEGVDGDIELAVSVAREDRNELHREFDKLKLHELDAVVLVGGLAGGTGGGLGAVILESLQTLTDIPVYAIGVLPDGGEPDQHIVNAAESLQSFVRLADSVILFDNDAWHDSADTLETAYDSLNDGLAQRVSAMLGLNELADADIAENTLDSSDLIKTLDSGGISVIGQATVELEDSGFFDRIVSLFRNGDETEDDGTTTTLAMRTQDLVQEATTRNLTTPCEMSSTDRGLLLVSGPAEEISRKGFESGRYWLEQESDAAEVFAGDEPRPNGSTVTASVLLSNVTEIPRVDRLKERAVEAKQTSTSKHQPQD</sequence>
<feature type="binding site" evidence="6">
    <location>
        <position position="190"/>
    </location>
    <ligand>
        <name>GTP</name>
        <dbReference type="ChEBI" id="CHEBI:37565"/>
    </ligand>
</feature>
<feature type="binding site" evidence="6">
    <location>
        <position position="145"/>
    </location>
    <ligand>
        <name>GTP</name>
        <dbReference type="ChEBI" id="CHEBI:37565"/>
    </ligand>
</feature>
<comment type="caution">
    <text evidence="6">Lacks conserved residue(s) required for the propagation of feature annotation.</text>
</comment>
<evidence type="ECO:0000256" key="3">
    <source>
        <dbReference type="ARBA" id="ARBA00022741"/>
    </source>
</evidence>
<dbReference type="InterPro" id="IPR036525">
    <property type="entry name" value="Tubulin/FtsZ_GTPase_sf"/>
</dbReference>
<feature type="compositionally biased region" description="Polar residues" evidence="7">
    <location>
        <begin position="367"/>
        <end position="378"/>
    </location>
</feature>
<dbReference type="InterPro" id="IPR032907">
    <property type="entry name" value="CetZ"/>
</dbReference>
<comment type="similarity">
    <text evidence="1 6">Belongs to the CetZ family.</text>
</comment>
<dbReference type="InterPro" id="IPR037103">
    <property type="entry name" value="Tubulin/FtsZ-like_C"/>
</dbReference>
<gene>
    <name evidence="6" type="primary">cetZ</name>
    <name evidence="9" type="ORF">ACFQJ7_16025</name>
</gene>
<dbReference type="PANTHER" id="PTHR30314:SF10">
    <property type="entry name" value="TUBULIN-LIKE PROTEIN CETZ"/>
    <property type="match status" value="1"/>
</dbReference>
<dbReference type="SMART" id="SM00864">
    <property type="entry name" value="Tubulin"/>
    <property type="match status" value="1"/>
</dbReference>
<feature type="binding site" evidence="6">
    <location>
        <position position="172"/>
    </location>
    <ligand>
        <name>GTP</name>
        <dbReference type="ChEBI" id="CHEBI:37565"/>
    </ligand>
</feature>
<evidence type="ECO:0000259" key="8">
    <source>
        <dbReference type="SMART" id="SM00864"/>
    </source>
</evidence>
<dbReference type="Pfam" id="PF21011">
    <property type="entry name" value="CetZ_C"/>
    <property type="match status" value="1"/>
</dbReference>
<comment type="caution">
    <text evidence="9">The sequence shown here is derived from an EMBL/GenBank/DDBJ whole genome shotgun (WGS) entry which is preliminary data.</text>
</comment>
<evidence type="ECO:0000256" key="7">
    <source>
        <dbReference type="SAM" id="MobiDB-lite"/>
    </source>
</evidence>
<evidence type="ECO:0000256" key="1">
    <source>
        <dbReference type="ARBA" id="ARBA00006877"/>
    </source>
</evidence>